<evidence type="ECO:0000313" key="1">
    <source>
        <dbReference type="EMBL" id="QXB46623.1"/>
    </source>
</evidence>
<name>A0ABX8L3K5_9GAMM</name>
<protein>
    <recommendedName>
        <fullName evidence="3">DUF2345 domain-containing protein</fullName>
    </recommendedName>
</protein>
<organism evidence="1 2">
    <name type="scientific">Acinetobacter seifertii</name>
    <dbReference type="NCBI Taxonomy" id="1530123"/>
    <lineage>
        <taxon>Bacteria</taxon>
        <taxon>Pseudomonadati</taxon>
        <taxon>Pseudomonadota</taxon>
        <taxon>Gammaproteobacteria</taxon>
        <taxon>Moraxellales</taxon>
        <taxon>Moraxellaceae</taxon>
        <taxon>Acinetobacter</taxon>
        <taxon>Acinetobacter calcoaceticus/baumannii complex</taxon>
    </lineage>
</organism>
<proteinExistence type="predicted"/>
<reference evidence="1 2" key="1">
    <citation type="submission" date="2021-06" db="EMBL/GenBank/DDBJ databases">
        <title>FDA dAtabase for Regulatory Grade micrObial Sequences (FDA-ARGOS): Supporting development and validation of Infectious Disease Dx tests.</title>
        <authorList>
            <person name="Sproer C."/>
            <person name="Gronow S."/>
            <person name="Severitt S."/>
            <person name="Schroder I."/>
            <person name="Tallon L."/>
            <person name="Sadzewicz L."/>
            <person name="Zhao X."/>
            <person name="Boylan J."/>
            <person name="Ott S."/>
            <person name="Bowen H."/>
            <person name="Vavikolanu K."/>
            <person name="Mehta A."/>
            <person name="Aluvathingal J."/>
            <person name="Nadendla S."/>
            <person name="Lowell S."/>
            <person name="Myers T."/>
            <person name="Yan Y."/>
        </authorList>
    </citation>
    <scope>NUCLEOTIDE SEQUENCE [LARGE SCALE GENOMIC DNA]</scope>
    <source>
        <strain evidence="1 2">FDAARGOS 1400</strain>
    </source>
</reference>
<dbReference type="Proteomes" id="UP000683517">
    <property type="component" value="Chromosome"/>
</dbReference>
<gene>
    <name evidence="1" type="ORF">I6L30_01005</name>
</gene>
<dbReference type="EMBL" id="CP077365">
    <property type="protein sequence ID" value="QXB46623.1"/>
    <property type="molecule type" value="Genomic_DNA"/>
</dbReference>
<evidence type="ECO:0000313" key="2">
    <source>
        <dbReference type="Proteomes" id="UP000683517"/>
    </source>
</evidence>
<sequence>MAGGSRIVINKQGIMISTGGKILYQAGQHIFKSGAEVAVKARVLPTFVPHEESHQFKVIDENNNPCENTEYLILDKNNQAHIGKTNKEGLTKRVFYAENTELRVFYGADAIEKMEQLGLK</sequence>
<keyword evidence="2" id="KW-1185">Reference proteome</keyword>
<evidence type="ECO:0008006" key="3">
    <source>
        <dbReference type="Google" id="ProtNLM"/>
    </source>
</evidence>
<dbReference type="RefSeq" id="WP_216985046.1">
    <property type="nucleotide sequence ID" value="NZ_CP077365.1"/>
</dbReference>
<accession>A0ABX8L3K5</accession>